<reference evidence="3" key="1">
    <citation type="submission" date="2020-08" db="EMBL/GenBank/DDBJ databases">
        <title>Genome public.</title>
        <authorList>
            <person name="Liu C."/>
            <person name="Sun Q."/>
        </authorList>
    </citation>
    <scope>NUCLEOTIDE SEQUENCE</scope>
    <source>
        <strain evidence="3">BX5</strain>
    </source>
</reference>
<dbReference type="InterPro" id="IPR052723">
    <property type="entry name" value="Acyl-CoA_thioesterase_PaaI"/>
</dbReference>
<dbReference type="PANTHER" id="PTHR42856:SF1">
    <property type="entry name" value="ACYL-COENZYME A THIOESTERASE PAAI"/>
    <property type="match status" value="1"/>
</dbReference>
<sequence length="133" mass="14658">MKLVTEEDFRAYAKSNPFMEYNHISIVSVSPDHCVVKVELAPESKNRNGYAHGGLLYAMADCVAGIVSRTDGADYVTQSAHMNFLHNVQSGTLYAAAETVRRGHKLAIFHVTVTDEKGDLLIDGVVDMFRITP</sequence>
<feature type="domain" description="Thioesterase" evidence="2">
    <location>
        <begin position="48"/>
        <end position="121"/>
    </location>
</feature>
<dbReference type="Pfam" id="PF03061">
    <property type="entry name" value="4HBT"/>
    <property type="match status" value="1"/>
</dbReference>
<dbReference type="Gene3D" id="3.10.129.10">
    <property type="entry name" value="Hotdog Thioesterase"/>
    <property type="match status" value="1"/>
</dbReference>
<dbReference type="EMBL" id="JACOPN010000006">
    <property type="protein sequence ID" value="MBC5717568.1"/>
    <property type="molecule type" value="Genomic_DNA"/>
</dbReference>
<keyword evidence="1" id="KW-0378">Hydrolase</keyword>
<evidence type="ECO:0000256" key="1">
    <source>
        <dbReference type="ARBA" id="ARBA00022801"/>
    </source>
</evidence>
<dbReference type="RefSeq" id="WP_186878788.1">
    <property type="nucleotide sequence ID" value="NZ_JACOPN010000006.1"/>
</dbReference>
<dbReference type="InterPro" id="IPR006683">
    <property type="entry name" value="Thioestr_dom"/>
</dbReference>
<accession>A0A8J6IZN6</accession>
<dbReference type="SUPFAM" id="SSF54637">
    <property type="entry name" value="Thioesterase/thiol ester dehydrase-isomerase"/>
    <property type="match status" value="1"/>
</dbReference>
<dbReference type="NCBIfam" id="TIGR00369">
    <property type="entry name" value="unchar_dom_1"/>
    <property type="match status" value="1"/>
</dbReference>
<evidence type="ECO:0000313" key="3">
    <source>
        <dbReference type="EMBL" id="MBC5717568.1"/>
    </source>
</evidence>
<gene>
    <name evidence="3" type="ORF">H8S55_09580</name>
</gene>
<dbReference type="GO" id="GO:0016289">
    <property type="term" value="F:acyl-CoA hydrolase activity"/>
    <property type="evidence" value="ECO:0007669"/>
    <property type="project" value="TreeGrafter"/>
</dbReference>
<protein>
    <submittedName>
        <fullName evidence="3">PaaI family thioesterase</fullName>
    </submittedName>
</protein>
<evidence type="ECO:0000259" key="2">
    <source>
        <dbReference type="Pfam" id="PF03061"/>
    </source>
</evidence>
<organism evidence="3 4">
    <name type="scientific">Flintibacter faecis</name>
    <dbReference type="NCBI Taxonomy" id="2763047"/>
    <lineage>
        <taxon>Bacteria</taxon>
        <taxon>Bacillati</taxon>
        <taxon>Bacillota</taxon>
        <taxon>Clostridia</taxon>
        <taxon>Eubacteriales</taxon>
        <taxon>Flintibacter</taxon>
    </lineage>
</organism>
<dbReference type="AlphaFoldDB" id="A0A8J6IZN6"/>
<proteinExistence type="predicted"/>
<comment type="caution">
    <text evidence="3">The sequence shown here is derived from an EMBL/GenBank/DDBJ whole genome shotgun (WGS) entry which is preliminary data.</text>
</comment>
<keyword evidence="4" id="KW-1185">Reference proteome</keyword>
<dbReference type="Proteomes" id="UP000602260">
    <property type="component" value="Unassembled WGS sequence"/>
</dbReference>
<dbReference type="InterPro" id="IPR003736">
    <property type="entry name" value="PAAI_dom"/>
</dbReference>
<dbReference type="CDD" id="cd03443">
    <property type="entry name" value="PaaI_thioesterase"/>
    <property type="match status" value="1"/>
</dbReference>
<dbReference type="InterPro" id="IPR029069">
    <property type="entry name" value="HotDog_dom_sf"/>
</dbReference>
<dbReference type="PANTHER" id="PTHR42856">
    <property type="entry name" value="ACYL-COENZYME A THIOESTERASE PAAI"/>
    <property type="match status" value="1"/>
</dbReference>
<evidence type="ECO:0000313" key="4">
    <source>
        <dbReference type="Proteomes" id="UP000602260"/>
    </source>
</evidence>
<name>A0A8J6IZN6_9FIRM</name>